<sequence length="223" mass="24070">MHEDLRAAEKRAAGDIEFSGPLVAVLVAAVVLLVTFFLPHSGPVLGFDVLLDTDVARIQNITPAERLYTIFMVVTILLSFATFLSRSAVVAFIGWIFACVTAVYAMFAGWMRQTRPLLQTGDGISWGLIIGMIAAASLAVGISAVVFRRSTLQAALELARREQADSDPVLRAQQQYLRGGLTPHTSTDLGIVDDRRERSRRRRAARAEAERAAGEDGAAGDGA</sequence>
<dbReference type="EMBL" id="CP009248">
    <property type="protein sequence ID" value="APT90606.1"/>
    <property type="molecule type" value="Genomic_DNA"/>
</dbReference>
<accession>A0A1L7CXM1</accession>
<feature type="transmembrane region" description="Helical" evidence="2">
    <location>
        <begin position="20"/>
        <end position="38"/>
    </location>
</feature>
<dbReference type="STRING" id="1437874.CSPHI_05635"/>
<feature type="transmembrane region" description="Helical" evidence="2">
    <location>
        <begin position="92"/>
        <end position="111"/>
    </location>
</feature>
<organism evidence="3 4">
    <name type="scientific">Corynebacterium sphenisci DSM 44792</name>
    <dbReference type="NCBI Taxonomy" id="1437874"/>
    <lineage>
        <taxon>Bacteria</taxon>
        <taxon>Bacillati</taxon>
        <taxon>Actinomycetota</taxon>
        <taxon>Actinomycetes</taxon>
        <taxon>Mycobacteriales</taxon>
        <taxon>Corynebacteriaceae</taxon>
        <taxon>Corynebacterium</taxon>
    </lineage>
</organism>
<keyword evidence="4" id="KW-1185">Reference proteome</keyword>
<evidence type="ECO:0000256" key="1">
    <source>
        <dbReference type="SAM" id="MobiDB-lite"/>
    </source>
</evidence>
<keyword evidence="2" id="KW-0472">Membrane</keyword>
<dbReference type="AlphaFoldDB" id="A0A1L7CXM1"/>
<evidence type="ECO:0000313" key="3">
    <source>
        <dbReference type="EMBL" id="APT90606.1"/>
    </source>
</evidence>
<proteinExistence type="predicted"/>
<protein>
    <submittedName>
        <fullName evidence="3">Uncharacterized protein</fullName>
    </submittedName>
</protein>
<feature type="transmembrane region" description="Helical" evidence="2">
    <location>
        <begin position="67"/>
        <end position="85"/>
    </location>
</feature>
<reference evidence="3 4" key="1">
    <citation type="submission" date="2014-08" db="EMBL/GenBank/DDBJ databases">
        <title>Complete genome sequence of Corynebacterium sphenisci CECT 5990(T) (=DSM 44792(T)), isolated from healthy wild penguins.</title>
        <authorList>
            <person name="Ruckert C."/>
            <person name="Albersmeier A."/>
            <person name="Winkler A."/>
            <person name="Kalinowski J."/>
        </authorList>
    </citation>
    <scope>NUCLEOTIDE SEQUENCE [LARGE SCALE GENOMIC DNA]</scope>
    <source>
        <strain evidence="3 4">DSM 44792</strain>
    </source>
</reference>
<evidence type="ECO:0000256" key="2">
    <source>
        <dbReference type="SAM" id="Phobius"/>
    </source>
</evidence>
<feature type="region of interest" description="Disordered" evidence="1">
    <location>
        <begin position="193"/>
        <end position="223"/>
    </location>
</feature>
<feature type="compositionally biased region" description="Basic and acidic residues" evidence="1">
    <location>
        <begin position="205"/>
        <end position="214"/>
    </location>
</feature>
<evidence type="ECO:0000313" key="4">
    <source>
        <dbReference type="Proteomes" id="UP000185469"/>
    </source>
</evidence>
<dbReference type="Proteomes" id="UP000185469">
    <property type="component" value="Chromosome"/>
</dbReference>
<dbReference type="KEGG" id="csph:CSPHI_05635"/>
<feature type="transmembrane region" description="Helical" evidence="2">
    <location>
        <begin position="123"/>
        <end position="147"/>
    </location>
</feature>
<keyword evidence="2" id="KW-1133">Transmembrane helix</keyword>
<gene>
    <name evidence="3" type="ORF">CSPHI_05635</name>
</gene>
<keyword evidence="2" id="KW-0812">Transmembrane</keyword>
<name>A0A1L7CXM1_9CORY</name>